<sequence>MSCPLMDFGSPGRGAPANENSHGRSKLLILSCQRKTSASLAGWKYVGYGIPKSFAFHGLDSTTSIDMFFAAGKKSSLLPQSDSSSVNLLKSQVIRPATKKWSRPPITFHSGLFLSQSTKSSDAASLIEIL</sequence>
<dbReference type="EMBL" id="GBRH01205050">
    <property type="protein sequence ID" value="JAD92845.1"/>
    <property type="molecule type" value="Transcribed_RNA"/>
</dbReference>
<dbReference type="AlphaFoldDB" id="A0A0A9E4M0"/>
<reference evidence="2" key="2">
    <citation type="journal article" date="2015" name="Data Brief">
        <title>Shoot transcriptome of the giant reed, Arundo donax.</title>
        <authorList>
            <person name="Barrero R.A."/>
            <person name="Guerrero F.D."/>
            <person name="Moolhuijzen P."/>
            <person name="Goolsby J.A."/>
            <person name="Tidwell J."/>
            <person name="Bellgard S.E."/>
            <person name="Bellgard M.I."/>
        </authorList>
    </citation>
    <scope>NUCLEOTIDE SEQUENCE</scope>
    <source>
        <tissue evidence="2">Shoot tissue taken approximately 20 cm above the soil surface</tissue>
    </source>
</reference>
<accession>A0A0A9E4M0</accession>
<organism evidence="2">
    <name type="scientific">Arundo donax</name>
    <name type="common">Giant reed</name>
    <name type="synonym">Donax arundinaceus</name>
    <dbReference type="NCBI Taxonomy" id="35708"/>
    <lineage>
        <taxon>Eukaryota</taxon>
        <taxon>Viridiplantae</taxon>
        <taxon>Streptophyta</taxon>
        <taxon>Embryophyta</taxon>
        <taxon>Tracheophyta</taxon>
        <taxon>Spermatophyta</taxon>
        <taxon>Magnoliopsida</taxon>
        <taxon>Liliopsida</taxon>
        <taxon>Poales</taxon>
        <taxon>Poaceae</taxon>
        <taxon>PACMAD clade</taxon>
        <taxon>Arundinoideae</taxon>
        <taxon>Arundineae</taxon>
        <taxon>Arundo</taxon>
    </lineage>
</organism>
<evidence type="ECO:0000313" key="2">
    <source>
        <dbReference type="EMBL" id="JAD92845.1"/>
    </source>
</evidence>
<proteinExistence type="predicted"/>
<evidence type="ECO:0000256" key="1">
    <source>
        <dbReference type="SAM" id="MobiDB-lite"/>
    </source>
</evidence>
<feature type="region of interest" description="Disordered" evidence="1">
    <location>
        <begin position="1"/>
        <end position="21"/>
    </location>
</feature>
<reference evidence="2" key="1">
    <citation type="submission" date="2014-09" db="EMBL/GenBank/DDBJ databases">
        <authorList>
            <person name="Magalhaes I.L.F."/>
            <person name="Oliveira U."/>
            <person name="Santos F.R."/>
            <person name="Vidigal T.H.D.A."/>
            <person name="Brescovit A.D."/>
            <person name="Santos A.J."/>
        </authorList>
    </citation>
    <scope>NUCLEOTIDE SEQUENCE</scope>
    <source>
        <tissue evidence="2">Shoot tissue taken approximately 20 cm above the soil surface</tissue>
    </source>
</reference>
<name>A0A0A9E4M0_ARUDO</name>
<protein>
    <submittedName>
        <fullName evidence="2">Uncharacterized protein</fullName>
    </submittedName>
</protein>